<organism evidence="2 3">
    <name type="scientific">Purpureocillium lilacinum</name>
    <name type="common">Paecilomyces lilacinus</name>
    <dbReference type="NCBI Taxonomy" id="33203"/>
    <lineage>
        <taxon>Eukaryota</taxon>
        <taxon>Fungi</taxon>
        <taxon>Dikarya</taxon>
        <taxon>Ascomycota</taxon>
        <taxon>Pezizomycotina</taxon>
        <taxon>Sordariomycetes</taxon>
        <taxon>Hypocreomycetidae</taxon>
        <taxon>Hypocreales</taxon>
        <taxon>Ophiocordycipitaceae</taxon>
        <taxon>Purpureocillium</taxon>
    </lineage>
</organism>
<sequence>MRLTRASERVKSQAGGTRGGSALKQRVSTRGGMDGSGRGAVGRDAMVLCGTGWADVWWWWWCFAERRTIVTGRDGALGGARLAEAPSQRSARRRHRPTSVRSFRAPVPDLVQAGASLRPPSSTNPARPRARWSTRTLQGPHLTAPPAQRDCSAKRRRAMHWRERPHPVLVTYLSLLGNEVRPGRPQWREVTTDPSSPPVPSIPPTGLEPPPAATCMERPSSTGRPRPCSGSHTAPRYPFPVKPAHRPSRQAGSGRAPVWPETLDLSARRATLRGLGLETSTNVRIRTYVRIVSHRSPGPETHVAGFLKIWVAKIVSALSLLGPPAKDQASLRIDATLLAAPPPPPQLCKPPFGAVAPHSACGWMGCRSSKLRRASVELPSLDDGAVSSRQDKQP</sequence>
<feature type="region of interest" description="Disordered" evidence="1">
    <location>
        <begin position="1"/>
        <end position="41"/>
    </location>
</feature>
<feature type="compositionally biased region" description="Pro residues" evidence="1">
    <location>
        <begin position="195"/>
        <end position="212"/>
    </location>
</feature>
<dbReference type="AlphaFoldDB" id="A0A2U3EFM2"/>
<feature type="region of interest" description="Disordered" evidence="1">
    <location>
        <begin position="184"/>
        <end position="257"/>
    </location>
</feature>
<feature type="compositionally biased region" description="Basic and acidic residues" evidence="1">
    <location>
        <begin position="1"/>
        <end position="11"/>
    </location>
</feature>
<proteinExistence type="predicted"/>
<protein>
    <submittedName>
        <fullName evidence="2">Uncharacterized protein</fullName>
    </submittedName>
</protein>
<evidence type="ECO:0000256" key="1">
    <source>
        <dbReference type="SAM" id="MobiDB-lite"/>
    </source>
</evidence>
<evidence type="ECO:0000313" key="2">
    <source>
        <dbReference type="EMBL" id="PWI73319.1"/>
    </source>
</evidence>
<name>A0A2U3EFM2_PURLI</name>
<evidence type="ECO:0000313" key="3">
    <source>
        <dbReference type="Proteomes" id="UP000245956"/>
    </source>
</evidence>
<reference evidence="2 3" key="1">
    <citation type="journal article" date="2016" name="Front. Microbiol.">
        <title>Genome and transcriptome sequences reveal the specific parasitism of the nematophagous Purpureocillium lilacinum 36-1.</title>
        <authorList>
            <person name="Xie J."/>
            <person name="Li S."/>
            <person name="Mo C."/>
            <person name="Xiao X."/>
            <person name="Peng D."/>
            <person name="Wang G."/>
            <person name="Xiao Y."/>
        </authorList>
    </citation>
    <scope>NUCLEOTIDE SEQUENCE [LARGE SCALE GENOMIC DNA]</scope>
    <source>
        <strain evidence="2 3">36-1</strain>
    </source>
</reference>
<dbReference type="EMBL" id="LCWV01000005">
    <property type="protein sequence ID" value="PWI73319.1"/>
    <property type="molecule type" value="Genomic_DNA"/>
</dbReference>
<comment type="caution">
    <text evidence="2">The sequence shown here is derived from an EMBL/GenBank/DDBJ whole genome shotgun (WGS) entry which is preliminary data.</text>
</comment>
<dbReference type="Proteomes" id="UP000245956">
    <property type="component" value="Unassembled WGS sequence"/>
</dbReference>
<accession>A0A2U3EFM2</accession>
<gene>
    <name evidence="2" type="ORF">PCL_10334</name>
</gene>
<feature type="region of interest" description="Disordered" evidence="1">
    <location>
        <begin position="81"/>
        <end position="101"/>
    </location>
</feature>